<evidence type="ECO:0000313" key="1">
    <source>
        <dbReference type="EMBL" id="MPN41879.1"/>
    </source>
</evidence>
<accession>A0A645HUL4</accession>
<dbReference type="EMBL" id="VSSQ01099219">
    <property type="protein sequence ID" value="MPN41879.1"/>
    <property type="molecule type" value="Genomic_DNA"/>
</dbReference>
<dbReference type="AlphaFoldDB" id="A0A645HUL4"/>
<protein>
    <submittedName>
        <fullName evidence="1">Uncharacterized protein</fullName>
    </submittedName>
</protein>
<organism evidence="1">
    <name type="scientific">bioreactor metagenome</name>
    <dbReference type="NCBI Taxonomy" id="1076179"/>
    <lineage>
        <taxon>unclassified sequences</taxon>
        <taxon>metagenomes</taxon>
        <taxon>ecological metagenomes</taxon>
    </lineage>
</organism>
<sequence length="71" mass="8913">MGYVLVYKRDLKIFLRRQMRISFVFRKVNYKKDRYSFHLMDMNSIGIMLRRRDTLAQQFLRNILHYLHPME</sequence>
<gene>
    <name evidence="1" type="ORF">SDC9_189434</name>
</gene>
<proteinExistence type="predicted"/>
<comment type="caution">
    <text evidence="1">The sequence shown here is derived from an EMBL/GenBank/DDBJ whole genome shotgun (WGS) entry which is preliminary data.</text>
</comment>
<name>A0A645HUL4_9ZZZZ</name>
<reference evidence="1" key="1">
    <citation type="submission" date="2019-08" db="EMBL/GenBank/DDBJ databases">
        <authorList>
            <person name="Kucharzyk K."/>
            <person name="Murdoch R.W."/>
            <person name="Higgins S."/>
            <person name="Loffler F."/>
        </authorList>
    </citation>
    <scope>NUCLEOTIDE SEQUENCE</scope>
</reference>